<evidence type="ECO:0000259" key="4">
    <source>
        <dbReference type="Pfam" id="PF13458"/>
    </source>
</evidence>
<dbReference type="Proteomes" id="UP000463857">
    <property type="component" value="Chromosome"/>
</dbReference>
<gene>
    <name evidence="5" type="ORF">EK0264_13000</name>
</gene>
<dbReference type="OrthoDB" id="26870at2"/>
<evidence type="ECO:0000313" key="5">
    <source>
        <dbReference type="EMBL" id="QHC01118.1"/>
    </source>
</evidence>
<dbReference type="InterPro" id="IPR028082">
    <property type="entry name" value="Peripla_BP_I"/>
</dbReference>
<name>A0A7L4YPX2_9ACTN</name>
<dbReference type="PANTHER" id="PTHR47235:SF1">
    <property type="entry name" value="BLR6548 PROTEIN"/>
    <property type="match status" value="1"/>
</dbReference>
<dbReference type="InParanoid" id="A0A7L4YPX2"/>
<keyword evidence="6" id="KW-1185">Reference proteome</keyword>
<organism evidence="5 6">
    <name type="scientific">Epidermidibacterium keratini</name>
    <dbReference type="NCBI Taxonomy" id="1891644"/>
    <lineage>
        <taxon>Bacteria</taxon>
        <taxon>Bacillati</taxon>
        <taxon>Actinomycetota</taxon>
        <taxon>Actinomycetes</taxon>
        <taxon>Sporichthyales</taxon>
        <taxon>Sporichthyaceae</taxon>
        <taxon>Epidermidibacterium</taxon>
    </lineage>
</organism>
<dbReference type="Pfam" id="PF13458">
    <property type="entry name" value="Peripla_BP_6"/>
    <property type="match status" value="1"/>
</dbReference>
<dbReference type="PANTHER" id="PTHR47235">
    <property type="entry name" value="BLR6548 PROTEIN"/>
    <property type="match status" value="1"/>
</dbReference>
<dbReference type="InterPro" id="IPR028081">
    <property type="entry name" value="Leu-bd"/>
</dbReference>
<comment type="similarity">
    <text evidence="1">Belongs to the leucine-binding protein family.</text>
</comment>
<evidence type="ECO:0000256" key="1">
    <source>
        <dbReference type="ARBA" id="ARBA00010062"/>
    </source>
</evidence>
<dbReference type="EMBL" id="CP047156">
    <property type="protein sequence ID" value="QHC01118.1"/>
    <property type="molecule type" value="Genomic_DNA"/>
</dbReference>
<dbReference type="PROSITE" id="PS51257">
    <property type="entry name" value="PROKAR_LIPOPROTEIN"/>
    <property type="match status" value="1"/>
</dbReference>
<evidence type="ECO:0000256" key="2">
    <source>
        <dbReference type="ARBA" id="ARBA00022729"/>
    </source>
</evidence>
<feature type="domain" description="Leucine-binding protein" evidence="4">
    <location>
        <begin position="50"/>
        <end position="391"/>
    </location>
</feature>
<evidence type="ECO:0000256" key="3">
    <source>
        <dbReference type="SAM" id="MobiDB-lite"/>
    </source>
</evidence>
<dbReference type="Gene3D" id="3.40.50.2300">
    <property type="match status" value="2"/>
</dbReference>
<dbReference type="RefSeq" id="WP_159546255.1">
    <property type="nucleotide sequence ID" value="NZ_CP047156.1"/>
</dbReference>
<dbReference type="KEGG" id="eke:EK0264_13000"/>
<protein>
    <submittedName>
        <fullName evidence="5">ABC transporter substrate-binding protein</fullName>
    </submittedName>
</protein>
<sequence length="421" mass="44090">MRKMTLTTACLGTALAITISGCSTKAQDSSGGGSGSDGVKTDIGVSDNEILLGVQSDLSGVFKSIGLALTHGNELWVEDVNAEGGVCGRDIKLDIQDNAYKADNAVPLYEQQKTSILGYLQLIGSPVLAALKQKLTADKVLAIPAAQASQNMDSPSVLLIGATYDVEMINGLSWMKEQGTLSEGDKIGHIYVDSEYGQNGLMGSKYFAEENGMTVVEAPVAATDTDMTAIVAKFKEEGVKAIALTTTPAATASVAVQNTTQNLNVPMMGSNPSFTPNMLSDSSVVSALENMYVSSGTMPFGGPSPLAEKIKSEYDKKFSADQPNYAVNAGYSEGLVWTEVLKKACDNGDLTREGILKARTEVTSVSTDGMNGEQDLSDPGAPATRESFITKPDPNVPGGLSIVSDLAASDAAKSYKAPHQK</sequence>
<reference evidence="5 6" key="1">
    <citation type="journal article" date="2018" name="Int. J. Syst. Evol. Microbiol.">
        <title>Epidermidibacterium keratini gen. nov., sp. nov., a member of the family Sporichthyaceae, isolated from keratin epidermis.</title>
        <authorList>
            <person name="Lee D.G."/>
            <person name="Trujillo M.E."/>
            <person name="Kang S."/>
            <person name="Nam J.J."/>
            <person name="Kim Y.J."/>
        </authorList>
    </citation>
    <scope>NUCLEOTIDE SEQUENCE [LARGE SCALE GENOMIC DNA]</scope>
    <source>
        <strain evidence="5 6">EPI-7</strain>
    </source>
</reference>
<proteinExistence type="inferred from homology"/>
<accession>A0A7L4YPX2</accession>
<dbReference type="SUPFAM" id="SSF53822">
    <property type="entry name" value="Periplasmic binding protein-like I"/>
    <property type="match status" value="1"/>
</dbReference>
<evidence type="ECO:0000313" key="6">
    <source>
        <dbReference type="Proteomes" id="UP000463857"/>
    </source>
</evidence>
<feature type="region of interest" description="Disordered" evidence="3">
    <location>
        <begin position="364"/>
        <end position="402"/>
    </location>
</feature>
<keyword evidence="2" id="KW-0732">Signal</keyword>
<dbReference type="AlphaFoldDB" id="A0A7L4YPX2"/>